<dbReference type="Pfam" id="PF00240">
    <property type="entry name" value="ubiquitin"/>
    <property type="match status" value="1"/>
</dbReference>
<protein>
    <recommendedName>
        <fullName evidence="2">Ubiquitin carboxyl-terminal hydrolase</fullName>
        <ecNumber evidence="2">3.4.19.12</ecNumber>
    </recommendedName>
</protein>
<dbReference type="InterPro" id="IPR028889">
    <property type="entry name" value="USP"/>
</dbReference>
<dbReference type="InterPro" id="IPR018200">
    <property type="entry name" value="USP_CS"/>
</dbReference>
<dbReference type="PANTHER" id="PTHR21646:SF23">
    <property type="entry name" value="UBIQUITIN CARBOXYL-TERMINAL HYDROLASE USP2"/>
    <property type="match status" value="1"/>
</dbReference>
<dbReference type="PROSITE" id="PS50235">
    <property type="entry name" value="USP_3"/>
    <property type="match status" value="1"/>
</dbReference>
<evidence type="ECO:0000313" key="7">
    <source>
        <dbReference type="Proteomes" id="UP000663879"/>
    </source>
</evidence>
<dbReference type="OrthoDB" id="420187at2759"/>
<feature type="compositionally biased region" description="Basic residues" evidence="3">
    <location>
        <begin position="1"/>
        <end position="12"/>
    </location>
</feature>
<comment type="caution">
    <text evidence="6">The sequence shown here is derived from an EMBL/GenBank/DDBJ whole genome shotgun (WGS) entry which is preliminary data.</text>
</comment>
<feature type="domain" description="Ubiquitin-like" evidence="4">
    <location>
        <begin position="404"/>
        <end position="478"/>
    </location>
</feature>
<dbReference type="PANTHER" id="PTHR21646">
    <property type="entry name" value="UBIQUITIN CARBOXYL-TERMINAL HYDROLASE"/>
    <property type="match status" value="1"/>
</dbReference>
<dbReference type="SUPFAM" id="SSF54236">
    <property type="entry name" value="Ubiquitin-like"/>
    <property type="match status" value="1"/>
</dbReference>
<dbReference type="InterPro" id="IPR001394">
    <property type="entry name" value="Peptidase_C19_UCH"/>
</dbReference>
<feature type="non-terminal residue" evidence="6">
    <location>
        <position position="1"/>
    </location>
</feature>
<dbReference type="CDD" id="cd02674">
    <property type="entry name" value="Peptidase_C19R"/>
    <property type="match status" value="1"/>
</dbReference>
<comment type="catalytic activity">
    <reaction evidence="1 2">
        <text>Thiol-dependent hydrolysis of ester, thioester, amide, peptide and isopeptide bonds formed by the C-terminal Gly of ubiquitin (a 76-residue protein attached to proteins as an intracellular targeting signal).</text>
        <dbReference type="EC" id="3.4.19.12"/>
    </reaction>
</comment>
<evidence type="ECO:0000256" key="2">
    <source>
        <dbReference type="RuleBase" id="RU366025"/>
    </source>
</evidence>
<dbReference type="Gene3D" id="3.90.70.10">
    <property type="entry name" value="Cysteine proteinases"/>
    <property type="match status" value="1"/>
</dbReference>
<dbReference type="GO" id="GO:0016579">
    <property type="term" value="P:protein deubiquitination"/>
    <property type="evidence" value="ECO:0007669"/>
    <property type="project" value="InterPro"/>
</dbReference>
<keyword evidence="2" id="KW-0833">Ubl conjugation pathway</keyword>
<gene>
    <name evidence="6" type="ORF">OXX778_LOCUS21538</name>
</gene>
<dbReference type="SUPFAM" id="SSF54001">
    <property type="entry name" value="Cysteine proteinases"/>
    <property type="match status" value="1"/>
</dbReference>
<accession>A0A814PQN6</accession>
<dbReference type="CDD" id="cd17039">
    <property type="entry name" value="Ubl_ubiquitin_like"/>
    <property type="match status" value="1"/>
</dbReference>
<sequence length="478" mass="56131">MKVKKSNKKKVSKPSEQILPNHKPGTKGLKNIGNTCFMNSTLQCLSNVPEFKNFFMIGDLSRIVENYENSLTSQMCQLLKEIWSNNNLVADTHNLKKVLSLFKNKYEGSDQHDSHEFLIYLLEILHEELRDKSLNSSDFSEIYINLKDWDSSFLKNGKNLWKNYKQTNKTIISRLFHSMLYQKITCVECDYITLKFDLLMGISLPIPSKYQNTNKKLKALPSLTLEECLNEFFKVTFTDEAEYYCRNCKKKCKSEEQNFMFNLPKILIIQLNRFKYDCWGNRIKDNQFIKFEETLDLSNFSNDGNQYSVYNLIGISSHIGRLEFGHYTAYGKNEISNDWFDFNDLEVTKVQPNSIINSNAYYLVYSLQRPLKIEQDKTKKSKSRGLFKYFKKLRNFLNISKMIYQIKLQSQNGKRTTIDLSSSKTIFESMKVVDLKKKIKEQNGIDVENMRLIAFGKQMEDDQTLSFYKIQNQSIILM</sequence>
<evidence type="ECO:0000313" key="6">
    <source>
        <dbReference type="EMBL" id="CAF1109146.1"/>
    </source>
</evidence>
<dbReference type="InterPro" id="IPR029071">
    <property type="entry name" value="Ubiquitin-like_domsf"/>
</dbReference>
<keyword evidence="2" id="KW-0645">Protease</keyword>
<dbReference type="InterPro" id="IPR038765">
    <property type="entry name" value="Papain-like_cys_pep_sf"/>
</dbReference>
<organism evidence="6 7">
    <name type="scientific">Brachionus calyciflorus</name>
    <dbReference type="NCBI Taxonomy" id="104777"/>
    <lineage>
        <taxon>Eukaryota</taxon>
        <taxon>Metazoa</taxon>
        <taxon>Spiralia</taxon>
        <taxon>Gnathifera</taxon>
        <taxon>Rotifera</taxon>
        <taxon>Eurotatoria</taxon>
        <taxon>Monogononta</taxon>
        <taxon>Pseudotrocha</taxon>
        <taxon>Ploima</taxon>
        <taxon>Brachionidae</taxon>
        <taxon>Brachionus</taxon>
    </lineage>
</organism>
<dbReference type="AlphaFoldDB" id="A0A814PQN6"/>
<dbReference type="Gene3D" id="3.10.20.90">
    <property type="entry name" value="Phosphatidylinositol 3-kinase Catalytic Subunit, Chain A, domain 1"/>
    <property type="match status" value="1"/>
</dbReference>
<name>A0A814PQN6_9BILA</name>
<keyword evidence="2" id="KW-0788">Thiol protease</keyword>
<dbReference type="GO" id="GO:0006508">
    <property type="term" value="P:proteolysis"/>
    <property type="evidence" value="ECO:0007669"/>
    <property type="project" value="UniProtKB-KW"/>
</dbReference>
<dbReference type="SMART" id="SM00213">
    <property type="entry name" value="UBQ"/>
    <property type="match status" value="1"/>
</dbReference>
<proteinExistence type="inferred from homology"/>
<evidence type="ECO:0000259" key="5">
    <source>
        <dbReference type="PROSITE" id="PS50235"/>
    </source>
</evidence>
<keyword evidence="2" id="KW-0378">Hydrolase</keyword>
<dbReference type="PROSITE" id="PS00973">
    <property type="entry name" value="USP_2"/>
    <property type="match status" value="1"/>
</dbReference>
<dbReference type="InterPro" id="IPR050185">
    <property type="entry name" value="Ub_carboxyl-term_hydrolase"/>
</dbReference>
<dbReference type="PROSITE" id="PS50053">
    <property type="entry name" value="UBIQUITIN_2"/>
    <property type="match status" value="1"/>
</dbReference>
<dbReference type="Proteomes" id="UP000663879">
    <property type="component" value="Unassembled WGS sequence"/>
</dbReference>
<dbReference type="Pfam" id="PF00443">
    <property type="entry name" value="UCH"/>
    <property type="match status" value="1"/>
</dbReference>
<feature type="domain" description="USP" evidence="5">
    <location>
        <begin position="27"/>
        <end position="368"/>
    </location>
</feature>
<evidence type="ECO:0000256" key="1">
    <source>
        <dbReference type="ARBA" id="ARBA00000707"/>
    </source>
</evidence>
<comment type="similarity">
    <text evidence="2">Belongs to the peptidase C19 family.</text>
</comment>
<feature type="region of interest" description="Disordered" evidence="3">
    <location>
        <begin position="1"/>
        <end position="26"/>
    </location>
</feature>
<dbReference type="EMBL" id="CAJNOC010008050">
    <property type="protein sequence ID" value="CAF1109146.1"/>
    <property type="molecule type" value="Genomic_DNA"/>
</dbReference>
<keyword evidence="7" id="KW-1185">Reference proteome</keyword>
<dbReference type="GO" id="GO:0004843">
    <property type="term" value="F:cysteine-type deubiquitinase activity"/>
    <property type="evidence" value="ECO:0007669"/>
    <property type="project" value="UniProtKB-UniRule"/>
</dbReference>
<dbReference type="EC" id="3.4.19.12" evidence="2"/>
<reference evidence="6" key="1">
    <citation type="submission" date="2021-02" db="EMBL/GenBank/DDBJ databases">
        <authorList>
            <person name="Nowell W R."/>
        </authorList>
    </citation>
    <scope>NUCLEOTIDE SEQUENCE</scope>
    <source>
        <strain evidence="6">Ploen Becks lab</strain>
    </source>
</reference>
<evidence type="ECO:0000259" key="4">
    <source>
        <dbReference type="PROSITE" id="PS50053"/>
    </source>
</evidence>
<evidence type="ECO:0000256" key="3">
    <source>
        <dbReference type="SAM" id="MobiDB-lite"/>
    </source>
</evidence>
<dbReference type="InterPro" id="IPR000626">
    <property type="entry name" value="Ubiquitin-like_dom"/>
</dbReference>
<dbReference type="PROSITE" id="PS00972">
    <property type="entry name" value="USP_1"/>
    <property type="match status" value="1"/>
</dbReference>